<sequence length="104" mass="11539">MVYTAALDCWPQERGTGFMITERPTAPPDTRMHLPKIVDLENELLQSLSVVHLGCDSRSSLGGLHSFSMISDSIRNRRFNCLEQINTQLSGHAGSTAVRGVRVR</sequence>
<dbReference type="HOGENOM" id="CLU_2251174_0_0_1"/>
<gene>
    <name evidence="1" type="ORF">M404DRAFT_1003644</name>
</gene>
<name>A0A0C3IUV7_PISTI</name>
<evidence type="ECO:0000313" key="1">
    <source>
        <dbReference type="EMBL" id="KIO00653.1"/>
    </source>
</evidence>
<dbReference type="EMBL" id="KN831994">
    <property type="protein sequence ID" value="KIO00653.1"/>
    <property type="molecule type" value="Genomic_DNA"/>
</dbReference>
<reference evidence="2" key="2">
    <citation type="submission" date="2015-01" db="EMBL/GenBank/DDBJ databases">
        <title>Evolutionary Origins and Diversification of the Mycorrhizal Mutualists.</title>
        <authorList>
            <consortium name="DOE Joint Genome Institute"/>
            <consortium name="Mycorrhizal Genomics Consortium"/>
            <person name="Kohler A."/>
            <person name="Kuo A."/>
            <person name="Nagy L.G."/>
            <person name="Floudas D."/>
            <person name="Copeland A."/>
            <person name="Barry K.W."/>
            <person name="Cichocki N."/>
            <person name="Veneault-Fourrey C."/>
            <person name="LaButti K."/>
            <person name="Lindquist E.A."/>
            <person name="Lipzen A."/>
            <person name="Lundell T."/>
            <person name="Morin E."/>
            <person name="Murat C."/>
            <person name="Riley R."/>
            <person name="Ohm R."/>
            <person name="Sun H."/>
            <person name="Tunlid A."/>
            <person name="Henrissat B."/>
            <person name="Grigoriev I.V."/>
            <person name="Hibbett D.S."/>
            <person name="Martin F."/>
        </authorList>
    </citation>
    <scope>NUCLEOTIDE SEQUENCE [LARGE SCALE GENOMIC DNA]</scope>
    <source>
        <strain evidence="2">Marx 270</strain>
    </source>
</reference>
<accession>A0A0C3IUV7</accession>
<dbReference type="Proteomes" id="UP000054217">
    <property type="component" value="Unassembled WGS sequence"/>
</dbReference>
<protein>
    <submittedName>
        <fullName evidence="1">Uncharacterized protein</fullName>
    </submittedName>
</protein>
<keyword evidence="2" id="KW-1185">Reference proteome</keyword>
<organism evidence="1 2">
    <name type="scientific">Pisolithus tinctorius Marx 270</name>
    <dbReference type="NCBI Taxonomy" id="870435"/>
    <lineage>
        <taxon>Eukaryota</taxon>
        <taxon>Fungi</taxon>
        <taxon>Dikarya</taxon>
        <taxon>Basidiomycota</taxon>
        <taxon>Agaricomycotina</taxon>
        <taxon>Agaricomycetes</taxon>
        <taxon>Agaricomycetidae</taxon>
        <taxon>Boletales</taxon>
        <taxon>Sclerodermatineae</taxon>
        <taxon>Pisolithaceae</taxon>
        <taxon>Pisolithus</taxon>
    </lineage>
</organism>
<proteinExistence type="predicted"/>
<evidence type="ECO:0000313" key="2">
    <source>
        <dbReference type="Proteomes" id="UP000054217"/>
    </source>
</evidence>
<dbReference type="AlphaFoldDB" id="A0A0C3IUV7"/>
<dbReference type="InParanoid" id="A0A0C3IUV7"/>
<reference evidence="1 2" key="1">
    <citation type="submission" date="2014-04" db="EMBL/GenBank/DDBJ databases">
        <authorList>
            <consortium name="DOE Joint Genome Institute"/>
            <person name="Kuo A."/>
            <person name="Kohler A."/>
            <person name="Costa M.D."/>
            <person name="Nagy L.G."/>
            <person name="Floudas D."/>
            <person name="Copeland A."/>
            <person name="Barry K.W."/>
            <person name="Cichocki N."/>
            <person name="Veneault-Fourrey C."/>
            <person name="LaButti K."/>
            <person name="Lindquist E.A."/>
            <person name="Lipzen A."/>
            <person name="Lundell T."/>
            <person name="Morin E."/>
            <person name="Murat C."/>
            <person name="Sun H."/>
            <person name="Tunlid A."/>
            <person name="Henrissat B."/>
            <person name="Grigoriev I.V."/>
            <person name="Hibbett D.S."/>
            <person name="Martin F."/>
            <person name="Nordberg H.P."/>
            <person name="Cantor M.N."/>
            <person name="Hua S.X."/>
        </authorList>
    </citation>
    <scope>NUCLEOTIDE SEQUENCE [LARGE SCALE GENOMIC DNA]</scope>
    <source>
        <strain evidence="1 2">Marx 270</strain>
    </source>
</reference>